<dbReference type="InterPro" id="IPR011333">
    <property type="entry name" value="SKP1/BTB/POZ_sf"/>
</dbReference>
<organism evidence="1">
    <name type="scientific">Aspergillus flavus</name>
    <dbReference type="NCBI Taxonomy" id="5059"/>
    <lineage>
        <taxon>Eukaryota</taxon>
        <taxon>Fungi</taxon>
        <taxon>Dikarya</taxon>
        <taxon>Ascomycota</taxon>
        <taxon>Pezizomycotina</taxon>
        <taxon>Eurotiomycetes</taxon>
        <taxon>Eurotiomycetidae</taxon>
        <taxon>Eurotiales</taxon>
        <taxon>Aspergillaceae</taxon>
        <taxon>Aspergillus</taxon>
        <taxon>Aspergillus subgen. Circumdati</taxon>
    </lineage>
</organism>
<dbReference type="VEuPathDB" id="FungiDB:F9C07_1734253"/>
<dbReference type="SUPFAM" id="SSF54695">
    <property type="entry name" value="POZ domain"/>
    <property type="match status" value="1"/>
</dbReference>
<gene>
    <name evidence="1" type="ORF">BDV35DRAFT_374788</name>
</gene>
<evidence type="ECO:0000313" key="1">
    <source>
        <dbReference type="EMBL" id="KAB8240039.1"/>
    </source>
</evidence>
<dbReference type="AlphaFoldDB" id="A0A5N6GFS6"/>
<name>A0A5N6GFS6_ASPFL</name>
<proteinExistence type="predicted"/>
<dbReference type="Proteomes" id="UP000325434">
    <property type="component" value="Unassembled WGS sequence"/>
</dbReference>
<protein>
    <recommendedName>
        <fullName evidence="2">BTB domain-containing protein</fullName>
    </recommendedName>
</protein>
<dbReference type="EMBL" id="ML734793">
    <property type="protein sequence ID" value="KAB8240039.1"/>
    <property type="molecule type" value="Genomic_DNA"/>
</dbReference>
<accession>A0A5N6GFS6</accession>
<evidence type="ECO:0008006" key="2">
    <source>
        <dbReference type="Google" id="ProtNLM"/>
    </source>
</evidence>
<dbReference type="Gene3D" id="3.30.710.10">
    <property type="entry name" value="Potassium Channel Kv1.1, Chain A"/>
    <property type="match status" value="1"/>
</dbReference>
<sequence>MISFLLELPHNFNTPKIEINAMDQPTHIFDPDGEVTIILRCSTHPFAPWNDHGETSVEAPIEEASIGEALAEEAPAGFICSKQLEEEHVKEQCCRIQASAKHLILASPVFKKALTERWKEKFQLFKNGAVQITTDGWDPEAYLILMNIIHSRPHILPREIGLELLAKIAVLADYYQCQTLVQYFADRWIENLKVNLPAIYSRDLVLWIWVSWVFKQSTEFKKSAWIAITQSNDEITNLGLPVPKKVFDAINLRRTDAISTMISTLTKLNDDLLNGIHGCSFECSSIMLGALTKHMHSNALLSPQPQYPYKGLNYNGLMETVREFKSPLWYTAPNYPSYGNQHRCGASSFSSLIIIQDAVRELSLSSVMSWIPLPERCKNHTDRAGSPIKGPLGRYNTPERLERIAILRREGRCSRCRGKFPRYQNLHSTE</sequence>
<dbReference type="VEuPathDB" id="FungiDB:AFLA_008654"/>
<reference evidence="1" key="1">
    <citation type="submission" date="2019-04" db="EMBL/GenBank/DDBJ databases">
        <title>Friends and foes A comparative genomics study of 23 Aspergillus species from section Flavi.</title>
        <authorList>
            <consortium name="DOE Joint Genome Institute"/>
            <person name="Kjaerbolling I."/>
            <person name="Vesth T."/>
            <person name="Frisvad J.C."/>
            <person name="Nybo J.L."/>
            <person name="Theobald S."/>
            <person name="Kildgaard S."/>
            <person name="Isbrandt T."/>
            <person name="Kuo A."/>
            <person name="Sato A."/>
            <person name="Lyhne E.K."/>
            <person name="Kogle M.E."/>
            <person name="Wiebenga A."/>
            <person name="Kun R.S."/>
            <person name="Lubbers R.J."/>
            <person name="Makela M.R."/>
            <person name="Barry K."/>
            <person name="Chovatia M."/>
            <person name="Clum A."/>
            <person name="Daum C."/>
            <person name="Haridas S."/>
            <person name="He G."/>
            <person name="LaButti K."/>
            <person name="Lipzen A."/>
            <person name="Mondo S."/>
            <person name="Riley R."/>
            <person name="Salamov A."/>
            <person name="Simmons B.A."/>
            <person name="Magnuson J.K."/>
            <person name="Henrissat B."/>
            <person name="Mortensen U.H."/>
            <person name="Larsen T.O."/>
            <person name="Devries R.P."/>
            <person name="Grigoriev I.V."/>
            <person name="Machida M."/>
            <person name="Baker S.E."/>
            <person name="Andersen M.R."/>
        </authorList>
    </citation>
    <scope>NUCLEOTIDE SEQUENCE [LARGE SCALE GENOMIC DNA]</scope>
    <source>
        <strain evidence="1">CBS 121.62</strain>
    </source>
</reference>